<keyword evidence="8" id="KW-1185">Reference proteome</keyword>
<keyword evidence="2" id="KW-0812">Transmembrane</keyword>
<dbReference type="InterPro" id="IPR006260">
    <property type="entry name" value="TonB/TolA_C"/>
</dbReference>
<keyword evidence="3" id="KW-1133">Transmembrane helix</keyword>
<dbReference type="NCBIfam" id="TIGR01352">
    <property type="entry name" value="tonB_Cterm"/>
    <property type="match status" value="1"/>
</dbReference>
<gene>
    <name evidence="7" type="ORF">FVW59_07895</name>
</gene>
<dbReference type="PROSITE" id="PS52015">
    <property type="entry name" value="TONB_CTD"/>
    <property type="match status" value="1"/>
</dbReference>
<evidence type="ECO:0000256" key="1">
    <source>
        <dbReference type="ARBA" id="ARBA00004167"/>
    </source>
</evidence>
<evidence type="ECO:0000256" key="2">
    <source>
        <dbReference type="ARBA" id="ARBA00022692"/>
    </source>
</evidence>
<dbReference type="InterPro" id="IPR037682">
    <property type="entry name" value="TonB_C"/>
</dbReference>
<protein>
    <submittedName>
        <fullName evidence="7">Energy transducer TonB</fullName>
    </submittedName>
</protein>
<name>A0A5C8ZXY3_9GAMM</name>
<dbReference type="SUPFAM" id="SSF74653">
    <property type="entry name" value="TolA/TonB C-terminal domain"/>
    <property type="match status" value="1"/>
</dbReference>
<dbReference type="OrthoDB" id="6077935at2"/>
<evidence type="ECO:0000256" key="4">
    <source>
        <dbReference type="ARBA" id="ARBA00023136"/>
    </source>
</evidence>
<dbReference type="AlphaFoldDB" id="A0A5C8ZXY3"/>
<dbReference type="GO" id="GO:0055085">
    <property type="term" value="P:transmembrane transport"/>
    <property type="evidence" value="ECO:0007669"/>
    <property type="project" value="InterPro"/>
</dbReference>
<accession>A0A5C8ZXY3</accession>
<reference evidence="7 8" key="1">
    <citation type="submission" date="2019-08" db="EMBL/GenBank/DDBJ databases">
        <title>Parahaliea maris sp. nov., isolated from the surface seawater.</title>
        <authorList>
            <person name="Liu Y."/>
        </authorList>
    </citation>
    <scope>NUCLEOTIDE SEQUENCE [LARGE SCALE GENOMIC DNA]</scope>
    <source>
        <strain evidence="7 8">S2-26</strain>
    </source>
</reference>
<dbReference type="Pfam" id="PF03544">
    <property type="entry name" value="TonB_C"/>
    <property type="match status" value="1"/>
</dbReference>
<evidence type="ECO:0000259" key="6">
    <source>
        <dbReference type="PROSITE" id="PS52015"/>
    </source>
</evidence>
<dbReference type="Gene3D" id="3.30.1150.10">
    <property type="match status" value="1"/>
</dbReference>
<dbReference type="Proteomes" id="UP000321933">
    <property type="component" value="Unassembled WGS sequence"/>
</dbReference>
<feature type="compositionally biased region" description="Low complexity" evidence="5">
    <location>
        <begin position="257"/>
        <end position="269"/>
    </location>
</feature>
<sequence length="467" mass="49053">MQGPTSVLFSVFLLPCLSPICKASRHKNVKTAANAMKQPVKRWFLTLGLFSVLASACQSVVAADDLSLAGLAMHRETGRDIYLGALRSEQALVRVADIANASGVREMEFRIVARRTSIRSLLGGILLQAEVASGAAPPAATVDFANAIMGVVQGSLYTNDSFTLRSDSDQLIALVNGREMASSAAPGVFTYFLSGWIDERGASTAFRDSLLADDIDIDLRATYSSLKPSAERIAAVSAWGVAEEAQPEPAAAPAPAAPQQQMAAAAEPVKTAEEEATAAQAEAPAKPALAEAVKPVPADVVAATEAAAATAPVEAASTPSIAMAQPKPVIKAEPEPAATLARETAPADPNDITGLSIIEYSQRLAAFNSMVFRMVNLEIRYPRAAIRRSIQGELELDVVLDAQGALLDVNIGRTSGHGMLDDSALKAAREAFEQPLADPVDKVAVAEYSGDGRRLVIPVPVNFVLTE</sequence>
<feature type="domain" description="TonB C-terminal" evidence="6">
    <location>
        <begin position="366"/>
        <end position="467"/>
    </location>
</feature>
<evidence type="ECO:0000256" key="3">
    <source>
        <dbReference type="ARBA" id="ARBA00022989"/>
    </source>
</evidence>
<keyword evidence="4" id="KW-0472">Membrane</keyword>
<evidence type="ECO:0000256" key="5">
    <source>
        <dbReference type="SAM" id="MobiDB-lite"/>
    </source>
</evidence>
<evidence type="ECO:0000313" key="7">
    <source>
        <dbReference type="EMBL" id="TXS92337.1"/>
    </source>
</evidence>
<organism evidence="7 8">
    <name type="scientific">Parahaliea aestuarii</name>
    <dbReference type="NCBI Taxonomy" id="1852021"/>
    <lineage>
        <taxon>Bacteria</taxon>
        <taxon>Pseudomonadati</taxon>
        <taxon>Pseudomonadota</taxon>
        <taxon>Gammaproteobacteria</taxon>
        <taxon>Cellvibrionales</taxon>
        <taxon>Halieaceae</taxon>
        <taxon>Parahaliea</taxon>
    </lineage>
</organism>
<evidence type="ECO:0000313" key="8">
    <source>
        <dbReference type="Proteomes" id="UP000321933"/>
    </source>
</evidence>
<dbReference type="GO" id="GO:0016020">
    <property type="term" value="C:membrane"/>
    <property type="evidence" value="ECO:0007669"/>
    <property type="project" value="UniProtKB-SubCell"/>
</dbReference>
<comment type="subcellular location">
    <subcellularLocation>
        <location evidence="1">Membrane</location>
        <topology evidence="1">Single-pass membrane protein</topology>
    </subcellularLocation>
</comment>
<proteinExistence type="predicted"/>
<feature type="region of interest" description="Disordered" evidence="5">
    <location>
        <begin position="246"/>
        <end position="282"/>
    </location>
</feature>
<comment type="caution">
    <text evidence="7">The sequence shown here is derived from an EMBL/GenBank/DDBJ whole genome shotgun (WGS) entry which is preliminary data.</text>
</comment>
<dbReference type="EMBL" id="VRYZ01000003">
    <property type="protein sequence ID" value="TXS92337.1"/>
    <property type="molecule type" value="Genomic_DNA"/>
</dbReference>